<protein>
    <submittedName>
        <fullName evidence="1">Uncharacterized protein</fullName>
    </submittedName>
</protein>
<proteinExistence type="predicted"/>
<evidence type="ECO:0000313" key="2">
    <source>
        <dbReference type="Proteomes" id="UP000828048"/>
    </source>
</evidence>
<comment type="caution">
    <text evidence="1">The sequence shown here is derived from an EMBL/GenBank/DDBJ whole genome shotgun (WGS) entry which is preliminary data.</text>
</comment>
<dbReference type="Proteomes" id="UP000828048">
    <property type="component" value="Chromosome 4"/>
</dbReference>
<sequence length="349" mass="38534">MQCVNAHWVSTPHLLLLRPSNSQLKVSITQKRTQFPQTSPNHSDNNGDEIEDSAAATVPLPYHVKSITSTSNPFVKHCVKLRLSSSYRHEHGSVLVVGSTPIREIYKFHDSMEERPGTVDCLLLLDKAEVPEGLDGLPFRTVHVNSMVMKKLSGLQSTDSTDAISVMKFPSTFHNLGDNWQEADCRRWFPSPHRILVLDGIQDPGNLGTLLRSALAFRWGGVFLLPGCCDPFNEKALRASRGASFQLSIVSGSWTHLQTITNDFHMKILAGHPQSNDQLKPVSLLSQELAYSLAEMPLCLVLGSEGNGLSEETRRVSELISIPMTGDFESLNVSVAGGIFLYMLQPLDC</sequence>
<reference evidence="1 2" key="1">
    <citation type="journal article" date="2021" name="Hortic Res">
        <title>High-quality reference genome and annotation aids understanding of berry development for evergreen blueberry (Vaccinium darrowii).</title>
        <authorList>
            <person name="Yu J."/>
            <person name="Hulse-Kemp A.M."/>
            <person name="Babiker E."/>
            <person name="Staton M."/>
        </authorList>
    </citation>
    <scope>NUCLEOTIDE SEQUENCE [LARGE SCALE GENOMIC DNA]</scope>
    <source>
        <strain evidence="2">cv. NJ 8807/NJ 8810</strain>
        <tissue evidence="1">Young leaf</tissue>
    </source>
</reference>
<gene>
    <name evidence="1" type="ORF">Vadar_033025</name>
</gene>
<name>A0ACB7ZA93_9ERIC</name>
<accession>A0ACB7ZA93</accession>
<keyword evidence="2" id="KW-1185">Reference proteome</keyword>
<dbReference type="EMBL" id="CM037154">
    <property type="protein sequence ID" value="KAH7861957.1"/>
    <property type="molecule type" value="Genomic_DNA"/>
</dbReference>
<organism evidence="1 2">
    <name type="scientific">Vaccinium darrowii</name>
    <dbReference type="NCBI Taxonomy" id="229202"/>
    <lineage>
        <taxon>Eukaryota</taxon>
        <taxon>Viridiplantae</taxon>
        <taxon>Streptophyta</taxon>
        <taxon>Embryophyta</taxon>
        <taxon>Tracheophyta</taxon>
        <taxon>Spermatophyta</taxon>
        <taxon>Magnoliopsida</taxon>
        <taxon>eudicotyledons</taxon>
        <taxon>Gunneridae</taxon>
        <taxon>Pentapetalae</taxon>
        <taxon>asterids</taxon>
        <taxon>Ericales</taxon>
        <taxon>Ericaceae</taxon>
        <taxon>Vaccinioideae</taxon>
        <taxon>Vaccinieae</taxon>
        <taxon>Vaccinium</taxon>
    </lineage>
</organism>
<evidence type="ECO:0000313" key="1">
    <source>
        <dbReference type="EMBL" id="KAH7861957.1"/>
    </source>
</evidence>